<dbReference type="NCBIfam" id="TIGR00159">
    <property type="entry name" value="diadenylate cyclase CdaA"/>
    <property type="match status" value="1"/>
</dbReference>
<evidence type="ECO:0000259" key="11">
    <source>
        <dbReference type="PROSITE" id="PS51794"/>
    </source>
</evidence>
<gene>
    <name evidence="12" type="primary">cdaA</name>
    <name evidence="10" type="synonym">dacA</name>
    <name evidence="12" type="ORF">Q4F26_03135</name>
</gene>
<dbReference type="EC" id="2.7.7.85" evidence="10"/>
<evidence type="ECO:0000256" key="5">
    <source>
        <dbReference type="ARBA" id="ARBA00022695"/>
    </source>
</evidence>
<feature type="transmembrane region" description="Helical" evidence="10">
    <location>
        <begin position="14"/>
        <end position="34"/>
    </location>
</feature>
<dbReference type="PANTHER" id="PTHR34185">
    <property type="entry name" value="DIADENYLATE CYCLASE"/>
    <property type="match status" value="1"/>
</dbReference>
<evidence type="ECO:0000256" key="10">
    <source>
        <dbReference type="HAMAP-Rule" id="MF_01499"/>
    </source>
</evidence>
<dbReference type="PROSITE" id="PS51794">
    <property type="entry name" value="DAC"/>
    <property type="match status" value="1"/>
</dbReference>
<keyword evidence="3 10" id="KW-0808">Transferase</keyword>
<keyword evidence="6 10" id="KW-0547">Nucleotide-binding</keyword>
<keyword evidence="5 10" id="KW-0548">Nucleotidyltransferase</keyword>
<dbReference type="Proteomes" id="UP001171751">
    <property type="component" value="Unassembled WGS sequence"/>
</dbReference>
<keyword evidence="4 10" id="KW-0812">Transmembrane</keyword>
<dbReference type="EMBL" id="JAUNQW010000009">
    <property type="protein sequence ID" value="MDO5457315.1"/>
    <property type="molecule type" value="Genomic_DNA"/>
</dbReference>
<keyword evidence="13" id="KW-1185">Reference proteome</keyword>
<evidence type="ECO:0000256" key="9">
    <source>
        <dbReference type="ARBA" id="ARBA00023136"/>
    </source>
</evidence>
<evidence type="ECO:0000256" key="8">
    <source>
        <dbReference type="ARBA" id="ARBA00022989"/>
    </source>
</evidence>
<comment type="subunit">
    <text evidence="10">Probably a homodimer.</text>
</comment>
<comment type="caution">
    <text evidence="10">Lacks conserved residue(s) required for the propagation of feature annotation.</text>
</comment>
<dbReference type="Gene3D" id="3.40.1700.10">
    <property type="entry name" value="DNA integrity scanning protein, DisA, N-terminal domain"/>
    <property type="match status" value="1"/>
</dbReference>
<organism evidence="12 13">
    <name type="scientific">Atopococcus tabaci</name>
    <dbReference type="NCBI Taxonomy" id="269774"/>
    <lineage>
        <taxon>Bacteria</taxon>
        <taxon>Bacillati</taxon>
        <taxon>Bacillota</taxon>
        <taxon>Bacilli</taxon>
        <taxon>Lactobacillales</taxon>
        <taxon>Carnobacteriaceae</taxon>
        <taxon>Atopococcus</taxon>
    </lineage>
</organism>
<dbReference type="SUPFAM" id="SSF143597">
    <property type="entry name" value="YojJ-like"/>
    <property type="match status" value="1"/>
</dbReference>
<dbReference type="FunFam" id="3.40.1700.10:FF:000002">
    <property type="entry name" value="Diadenylate cyclase"/>
    <property type="match status" value="1"/>
</dbReference>
<evidence type="ECO:0000256" key="1">
    <source>
        <dbReference type="ARBA" id="ARBA00000877"/>
    </source>
</evidence>
<comment type="caution">
    <text evidence="12">The sequence shown here is derived from an EMBL/GenBank/DDBJ whole genome shotgun (WGS) entry which is preliminary data.</text>
</comment>
<sequence length="279" mass="31289">MDFDWTQLFTFRTLINLIDIGIVAFVISNILRLFRNTRARQLLNGIAIIIIVKFISSFAGLHTTEFIVDFIIQWSAIALIVIFQPELRKALEHLGRNKVFDRRGKDLVSQDEKIVDEIMEAVQYMARRKIGALISIEKDLPLNEYIETGIKMDSVITSQLLINIFIPNTPLHDGAVILTGHRIASAASYLPLSENPSVPKKYGTRHRAAIGLSEHSDAVTIVVSEETGALSISNRGKLLPDLEVVDARDYLKAELLSDDDSDVTWLDKVFSRRTKGGDS</sequence>
<dbReference type="InterPro" id="IPR014046">
    <property type="entry name" value="C-di-AMP_synthase"/>
</dbReference>
<dbReference type="Pfam" id="PF19293">
    <property type="entry name" value="CdaA_N"/>
    <property type="match status" value="1"/>
</dbReference>
<evidence type="ECO:0000256" key="7">
    <source>
        <dbReference type="ARBA" id="ARBA00022840"/>
    </source>
</evidence>
<dbReference type="GO" id="GO:0005524">
    <property type="term" value="F:ATP binding"/>
    <property type="evidence" value="ECO:0007669"/>
    <property type="project" value="UniProtKB-UniRule"/>
</dbReference>
<dbReference type="InterPro" id="IPR003390">
    <property type="entry name" value="DNA_integrity_scan_DisA_N"/>
</dbReference>
<accession>A0AA43UC89</accession>
<keyword evidence="9 10" id="KW-0472">Membrane</keyword>
<name>A0AA43UC89_9LACT</name>
<protein>
    <recommendedName>
        <fullName evidence="10">Diadenylate cyclase</fullName>
        <shortName evidence="10">DAC</shortName>
        <ecNumber evidence="10">2.7.7.85</ecNumber>
    </recommendedName>
    <alternativeName>
        <fullName evidence="10">Cyclic-di-AMP synthase</fullName>
        <shortName evidence="10">c-di-AMP synthase</shortName>
    </alternativeName>
</protein>
<dbReference type="Pfam" id="PF02457">
    <property type="entry name" value="DAC"/>
    <property type="match status" value="1"/>
</dbReference>
<evidence type="ECO:0000313" key="13">
    <source>
        <dbReference type="Proteomes" id="UP001171751"/>
    </source>
</evidence>
<dbReference type="GO" id="GO:0006171">
    <property type="term" value="P:cAMP biosynthetic process"/>
    <property type="evidence" value="ECO:0007669"/>
    <property type="project" value="InterPro"/>
</dbReference>
<dbReference type="GO" id="GO:0106408">
    <property type="term" value="F:diadenylate cyclase activity"/>
    <property type="evidence" value="ECO:0007669"/>
    <property type="project" value="UniProtKB-EC"/>
</dbReference>
<dbReference type="InterPro" id="IPR050338">
    <property type="entry name" value="DisA"/>
</dbReference>
<dbReference type="AlphaFoldDB" id="A0AA43UC89"/>
<evidence type="ECO:0000256" key="6">
    <source>
        <dbReference type="ARBA" id="ARBA00022741"/>
    </source>
</evidence>
<evidence type="ECO:0000256" key="4">
    <source>
        <dbReference type="ARBA" id="ARBA00022692"/>
    </source>
</evidence>
<dbReference type="InterPro" id="IPR034701">
    <property type="entry name" value="CdaA"/>
</dbReference>
<keyword evidence="8 10" id="KW-1133">Transmembrane helix</keyword>
<keyword evidence="7 10" id="KW-0067">ATP-binding</keyword>
<dbReference type="PIRSF" id="PIRSF004793">
    <property type="entry name" value="UCP004793"/>
    <property type="match status" value="1"/>
</dbReference>
<comment type="similarity">
    <text evidence="10">Belongs to the adenylate cyclase family. DacA/CdaA subfamily.</text>
</comment>
<proteinExistence type="inferred from homology"/>
<feature type="transmembrane region" description="Helical" evidence="10">
    <location>
        <begin position="41"/>
        <end position="60"/>
    </location>
</feature>
<feature type="domain" description="DAC" evidence="11">
    <location>
        <begin position="84"/>
        <end position="244"/>
    </location>
</feature>
<comment type="catalytic activity">
    <reaction evidence="1 10">
        <text>2 ATP = 3',3'-c-di-AMP + 2 diphosphate</text>
        <dbReference type="Rhea" id="RHEA:35655"/>
        <dbReference type="ChEBI" id="CHEBI:30616"/>
        <dbReference type="ChEBI" id="CHEBI:33019"/>
        <dbReference type="ChEBI" id="CHEBI:71500"/>
        <dbReference type="EC" id="2.7.7.85"/>
    </reaction>
</comment>
<dbReference type="HAMAP" id="MF_01499">
    <property type="entry name" value="DacA"/>
    <property type="match status" value="1"/>
</dbReference>
<dbReference type="InterPro" id="IPR045585">
    <property type="entry name" value="CdaA_N"/>
</dbReference>
<dbReference type="PANTHER" id="PTHR34185:SF1">
    <property type="entry name" value="DIADENYLATE CYCLASE"/>
    <property type="match status" value="1"/>
</dbReference>
<dbReference type="GO" id="GO:0004016">
    <property type="term" value="F:adenylate cyclase activity"/>
    <property type="evidence" value="ECO:0007669"/>
    <property type="project" value="UniProtKB-UniRule"/>
</dbReference>
<dbReference type="InterPro" id="IPR036888">
    <property type="entry name" value="DNA_integrity_DisA_N_sf"/>
</dbReference>
<keyword evidence="2 10" id="KW-1003">Cell membrane</keyword>
<evidence type="ECO:0000313" key="12">
    <source>
        <dbReference type="EMBL" id="MDO5457315.1"/>
    </source>
</evidence>
<evidence type="ECO:0000256" key="3">
    <source>
        <dbReference type="ARBA" id="ARBA00022679"/>
    </source>
</evidence>
<reference evidence="12" key="1">
    <citation type="submission" date="2023-07" db="EMBL/GenBank/DDBJ databases">
        <title>Between Cages and Wild: Unraveling the Impact of Captivity on Animal Microbiomes and Antimicrobial Resistance.</title>
        <authorList>
            <person name="Schmartz G.P."/>
            <person name="Rehner J."/>
            <person name="Schuff M.J."/>
            <person name="Becker S.L."/>
            <person name="Kravczyk M."/>
            <person name="Gurevich A."/>
            <person name="Francke R."/>
            <person name="Mueller R."/>
            <person name="Keller V."/>
            <person name="Keller A."/>
        </authorList>
    </citation>
    <scope>NUCLEOTIDE SEQUENCE</scope>
    <source>
        <strain evidence="12">S39M_St_73</strain>
    </source>
</reference>
<evidence type="ECO:0000256" key="2">
    <source>
        <dbReference type="ARBA" id="ARBA00022475"/>
    </source>
</evidence>
<comment type="function">
    <text evidence="10">Catalyzes the condensation of 2 ATP molecules into cyclic di-AMP (c-di-AMP), a second messenger used to regulate differing processes in different bacteria.</text>
</comment>